<dbReference type="AlphaFoldDB" id="A0A8S0XBK2"/>
<organism evidence="1">
    <name type="scientific">Acididesulfobacillus acetoxydans</name>
    <dbReference type="NCBI Taxonomy" id="1561005"/>
    <lineage>
        <taxon>Bacteria</taxon>
        <taxon>Bacillati</taxon>
        <taxon>Bacillota</taxon>
        <taxon>Clostridia</taxon>
        <taxon>Eubacteriales</taxon>
        <taxon>Peptococcaceae</taxon>
        <taxon>Acididesulfobacillus</taxon>
    </lineage>
</organism>
<evidence type="ECO:0008006" key="4">
    <source>
        <dbReference type="Google" id="ProtNLM"/>
    </source>
</evidence>
<dbReference type="EMBL" id="CDGJ01000130">
    <property type="protein sequence ID" value="CEJ09368.1"/>
    <property type="molecule type" value="Genomic_DNA"/>
</dbReference>
<dbReference type="Pfam" id="PF20092">
    <property type="entry name" value="DUF6483"/>
    <property type="match status" value="1"/>
</dbReference>
<name>A0A8S0XBK2_9FIRM</name>
<keyword evidence="3" id="KW-1185">Reference proteome</keyword>
<sequence>MFEEKDYFMKIVQQFSTAIGRIMGLKAENKIEESQDVLNETLTNFTGLSREVLEVLPYEILIQKVSGSRRTNTEKCLMLAELLSQQADIYEFEGKMSKAKNLYLKSLNIMISVTFDHNDELLEQNREKGSELLKKIGKSELPKESKLLLFKYYENVKDYAKAEDVLFELMDADEVNDDLLAQGTAFYKRLVKREPIELEKGNLPLDEVLEGLANLDEYRNP</sequence>
<protein>
    <recommendedName>
        <fullName evidence="4">Tetratricopeptide repeat protein</fullName>
    </recommendedName>
</protein>
<evidence type="ECO:0000313" key="3">
    <source>
        <dbReference type="Proteomes" id="UP001071230"/>
    </source>
</evidence>
<gene>
    <name evidence="1" type="ORF">DEACI_2002</name>
    <name evidence="2" type="ORF">DEACI_3852</name>
</gene>
<proteinExistence type="predicted"/>
<dbReference type="KEGG" id="aacx:DEACI_2002"/>
<evidence type="ECO:0000313" key="2">
    <source>
        <dbReference type="EMBL" id="CEJ09368.1"/>
    </source>
</evidence>
<dbReference type="Proteomes" id="UP000836597">
    <property type="component" value="Chromosome"/>
</dbReference>
<dbReference type="InterPro" id="IPR045507">
    <property type="entry name" value="DUF6483"/>
</dbReference>
<accession>A0A8S0XBK2</accession>
<reference evidence="2" key="1">
    <citation type="submission" date="2014-11" db="EMBL/GenBank/DDBJ databases">
        <authorList>
            <person name="Hornung B.V."/>
        </authorList>
    </citation>
    <scope>NUCLEOTIDE SEQUENCE</scope>
    <source>
        <strain evidence="2">INE</strain>
    </source>
</reference>
<reference evidence="1" key="2">
    <citation type="submission" date="2020-01" db="EMBL/GenBank/DDBJ databases">
        <authorList>
            <person name="Hornung B."/>
        </authorList>
    </citation>
    <scope>NUCLEOTIDE SEQUENCE</scope>
    <source>
        <strain evidence="1">PacBioINE</strain>
    </source>
</reference>
<dbReference type="Proteomes" id="UP001071230">
    <property type="component" value="Unassembled WGS sequence"/>
</dbReference>
<evidence type="ECO:0000313" key="1">
    <source>
        <dbReference type="EMBL" id="CAA7601336.1"/>
    </source>
</evidence>
<dbReference type="EMBL" id="LR746496">
    <property type="protein sequence ID" value="CAA7601336.1"/>
    <property type="molecule type" value="Genomic_DNA"/>
</dbReference>
<dbReference type="RefSeq" id="WP_240984882.1">
    <property type="nucleotide sequence ID" value="NZ_CDGJ01000130.1"/>
</dbReference>